<comment type="caution">
    <text evidence="5">The sequence shown here is derived from an EMBL/GenBank/DDBJ whole genome shotgun (WGS) entry which is preliminary data.</text>
</comment>
<evidence type="ECO:0000313" key="6">
    <source>
        <dbReference type="Proteomes" id="UP001054889"/>
    </source>
</evidence>
<dbReference type="Pfam" id="PF24570">
    <property type="entry name" value="BACK_BPM_SPOP"/>
    <property type="match status" value="1"/>
</dbReference>
<name>A0AAV5BGZ9_ELECO</name>
<dbReference type="SUPFAM" id="SSF54695">
    <property type="entry name" value="POZ domain"/>
    <property type="match status" value="1"/>
</dbReference>
<comment type="similarity">
    <text evidence="2">Belongs to the Tdpoz family.</text>
</comment>
<dbReference type="InterPro" id="IPR045005">
    <property type="entry name" value="BPM1-6"/>
</dbReference>
<evidence type="ECO:0000259" key="4">
    <source>
        <dbReference type="PROSITE" id="PS50144"/>
    </source>
</evidence>
<dbReference type="Gene3D" id="1.25.40.420">
    <property type="match status" value="1"/>
</dbReference>
<dbReference type="AlphaFoldDB" id="A0AAV5BGZ9"/>
<dbReference type="PROSITE" id="PS50144">
    <property type="entry name" value="MATH"/>
    <property type="match status" value="1"/>
</dbReference>
<comment type="pathway">
    <text evidence="1">Protein modification; protein ubiquitination.</text>
</comment>
<dbReference type="PROSITE" id="PS50097">
    <property type="entry name" value="BTB"/>
    <property type="match status" value="1"/>
</dbReference>
<evidence type="ECO:0000259" key="3">
    <source>
        <dbReference type="PROSITE" id="PS50097"/>
    </source>
</evidence>
<protein>
    <submittedName>
        <fullName evidence="5">Uncharacterized protein</fullName>
    </submittedName>
</protein>
<dbReference type="InterPro" id="IPR002083">
    <property type="entry name" value="MATH/TRAF_dom"/>
</dbReference>
<sequence>MGPTLSRPSPTSGSASTIVACAVSGYHVLRIDGYSRTKHTISNGKFVESRPFSAAGHTWIIKYYPNGILKNSADYISLYLPVVGSEKFIKREDLERSGRLKDDCFTIRCDMIVLGKVRSEDTVTSSIVVPPPDWPQHFRALLLSEQGADVRFMVGDEAFAAHRCVLAARSPVFKADLFGRMKEGTTTMPCIQIDDMAPQVFKTLLHFIYTDSLPEIDGKDESSPAMEQHLLEAADRYGMQRLKLMCEETLSRYIGLNTVAITLALAEQHHCQGLEEVCFNFLKSSETLNAVKETDGFQHLVKSCPSVVFELVSKLAAR</sequence>
<evidence type="ECO:0000256" key="2">
    <source>
        <dbReference type="ARBA" id="ARBA00010846"/>
    </source>
</evidence>
<dbReference type="PANTHER" id="PTHR26379">
    <property type="entry name" value="BTB/POZ AND MATH DOMAIN-CONTAINING PROTEIN 1"/>
    <property type="match status" value="1"/>
</dbReference>
<dbReference type="GO" id="GO:0016567">
    <property type="term" value="P:protein ubiquitination"/>
    <property type="evidence" value="ECO:0007669"/>
    <property type="project" value="InterPro"/>
</dbReference>
<dbReference type="InterPro" id="IPR008974">
    <property type="entry name" value="TRAF-like"/>
</dbReference>
<dbReference type="InterPro" id="IPR056423">
    <property type="entry name" value="BACK_BPM_SPOP"/>
</dbReference>
<keyword evidence="6" id="KW-1185">Reference proteome</keyword>
<dbReference type="InterPro" id="IPR000210">
    <property type="entry name" value="BTB/POZ_dom"/>
</dbReference>
<dbReference type="Proteomes" id="UP001054889">
    <property type="component" value="Unassembled WGS sequence"/>
</dbReference>
<evidence type="ECO:0000313" key="5">
    <source>
        <dbReference type="EMBL" id="GJM84579.1"/>
    </source>
</evidence>
<dbReference type="InterPro" id="IPR011333">
    <property type="entry name" value="SKP1/BTB/POZ_sf"/>
</dbReference>
<dbReference type="SUPFAM" id="SSF49599">
    <property type="entry name" value="TRAF domain-like"/>
    <property type="match status" value="1"/>
</dbReference>
<reference evidence="5" key="2">
    <citation type="submission" date="2021-12" db="EMBL/GenBank/DDBJ databases">
        <title>Resequencing data analysis of finger millet.</title>
        <authorList>
            <person name="Hatakeyama M."/>
            <person name="Aluri S."/>
            <person name="Balachadran M.T."/>
            <person name="Sivarajan S.R."/>
            <person name="Poveda L."/>
            <person name="Shimizu-Inatsugi R."/>
            <person name="Schlapbach R."/>
            <person name="Sreeman S.M."/>
            <person name="Shimizu K.K."/>
        </authorList>
    </citation>
    <scope>NUCLEOTIDE SEQUENCE</scope>
</reference>
<dbReference type="Gene3D" id="2.60.210.10">
    <property type="entry name" value="Apoptosis, Tumor Necrosis Factor Receptor Associated Protein 2, Chain A"/>
    <property type="match status" value="1"/>
</dbReference>
<dbReference type="CDD" id="cd18280">
    <property type="entry name" value="BTB_POZ_BPM_plant"/>
    <property type="match status" value="1"/>
</dbReference>
<dbReference type="CDD" id="cd00121">
    <property type="entry name" value="MATH"/>
    <property type="match status" value="1"/>
</dbReference>
<feature type="domain" description="BTB" evidence="3">
    <location>
        <begin position="148"/>
        <end position="217"/>
    </location>
</feature>
<dbReference type="Pfam" id="PF00651">
    <property type="entry name" value="BTB"/>
    <property type="match status" value="1"/>
</dbReference>
<gene>
    <name evidence="5" type="primary">ga00262</name>
    <name evidence="5" type="ORF">PR202_ga00262</name>
</gene>
<feature type="domain" description="MATH" evidence="4">
    <location>
        <begin position="24"/>
        <end position="80"/>
    </location>
</feature>
<dbReference type="SMART" id="SM00225">
    <property type="entry name" value="BTB"/>
    <property type="match status" value="1"/>
</dbReference>
<reference evidence="5" key="1">
    <citation type="journal article" date="2018" name="DNA Res.">
        <title>Multiple hybrid de novo genome assembly of finger millet, an orphan allotetraploid crop.</title>
        <authorList>
            <person name="Hatakeyama M."/>
            <person name="Aluri S."/>
            <person name="Balachadran M.T."/>
            <person name="Sivarajan S.R."/>
            <person name="Patrignani A."/>
            <person name="Gruter S."/>
            <person name="Poveda L."/>
            <person name="Shimizu-Inatsugi R."/>
            <person name="Baeten J."/>
            <person name="Francoijs K.J."/>
            <person name="Nataraja K.N."/>
            <person name="Reddy Y.A.N."/>
            <person name="Phadnis S."/>
            <person name="Ravikumar R.L."/>
            <person name="Schlapbach R."/>
            <person name="Sreeman S.M."/>
            <person name="Shimizu K.K."/>
        </authorList>
    </citation>
    <scope>NUCLEOTIDE SEQUENCE</scope>
</reference>
<dbReference type="EMBL" id="BQKI01000001">
    <property type="protein sequence ID" value="GJM84579.1"/>
    <property type="molecule type" value="Genomic_DNA"/>
</dbReference>
<proteinExistence type="inferred from homology"/>
<dbReference type="PROSITE" id="PS51257">
    <property type="entry name" value="PROKAR_LIPOPROTEIN"/>
    <property type="match status" value="1"/>
</dbReference>
<dbReference type="Pfam" id="PF22486">
    <property type="entry name" value="MATH_2"/>
    <property type="match status" value="1"/>
</dbReference>
<dbReference type="Gene3D" id="3.30.710.10">
    <property type="entry name" value="Potassium Channel Kv1.1, Chain A"/>
    <property type="match status" value="1"/>
</dbReference>
<organism evidence="5 6">
    <name type="scientific">Eleusine coracana subsp. coracana</name>
    <dbReference type="NCBI Taxonomy" id="191504"/>
    <lineage>
        <taxon>Eukaryota</taxon>
        <taxon>Viridiplantae</taxon>
        <taxon>Streptophyta</taxon>
        <taxon>Embryophyta</taxon>
        <taxon>Tracheophyta</taxon>
        <taxon>Spermatophyta</taxon>
        <taxon>Magnoliopsida</taxon>
        <taxon>Liliopsida</taxon>
        <taxon>Poales</taxon>
        <taxon>Poaceae</taxon>
        <taxon>PACMAD clade</taxon>
        <taxon>Chloridoideae</taxon>
        <taxon>Cynodonteae</taxon>
        <taxon>Eleusininae</taxon>
        <taxon>Eleusine</taxon>
    </lineage>
</organism>
<dbReference type="PANTHER" id="PTHR26379:SF215">
    <property type="entry name" value="BTB DOMAIN-CONTAINING PROTEIN"/>
    <property type="match status" value="1"/>
</dbReference>
<evidence type="ECO:0000256" key="1">
    <source>
        <dbReference type="ARBA" id="ARBA00004906"/>
    </source>
</evidence>
<accession>A0AAV5BGZ9</accession>